<dbReference type="PANTHER" id="PTHR46210">
    <property type="entry name" value="FHA DOMAIN-CONTAINING PROTEIN"/>
    <property type="match status" value="1"/>
</dbReference>
<evidence type="ECO:0000259" key="2">
    <source>
        <dbReference type="PROSITE" id="PS50006"/>
    </source>
</evidence>
<evidence type="ECO:0000256" key="1">
    <source>
        <dbReference type="SAM" id="MobiDB-lite"/>
    </source>
</evidence>
<dbReference type="Proteomes" id="UP001162131">
    <property type="component" value="Unassembled WGS sequence"/>
</dbReference>
<dbReference type="InterPro" id="IPR008984">
    <property type="entry name" value="SMAD_FHA_dom_sf"/>
</dbReference>
<feature type="region of interest" description="Disordered" evidence="1">
    <location>
        <begin position="38"/>
        <end position="57"/>
    </location>
</feature>
<name>A0AAU9J7T5_9CILI</name>
<dbReference type="CDD" id="cd00060">
    <property type="entry name" value="FHA"/>
    <property type="match status" value="2"/>
</dbReference>
<dbReference type="SUPFAM" id="SSF49879">
    <property type="entry name" value="SMAD/FHA domain"/>
    <property type="match status" value="1"/>
</dbReference>
<evidence type="ECO:0000313" key="4">
    <source>
        <dbReference type="Proteomes" id="UP001162131"/>
    </source>
</evidence>
<keyword evidence="4" id="KW-1185">Reference proteome</keyword>
<dbReference type="SMART" id="SM00240">
    <property type="entry name" value="FHA"/>
    <property type="match status" value="1"/>
</dbReference>
<dbReference type="EMBL" id="CAJZBQ010000028">
    <property type="protein sequence ID" value="CAG9321255.1"/>
    <property type="molecule type" value="Genomic_DNA"/>
</dbReference>
<gene>
    <name evidence="3" type="ORF">BSTOLATCC_MIC28542</name>
</gene>
<dbReference type="PROSITE" id="PS50006">
    <property type="entry name" value="FHA_DOMAIN"/>
    <property type="match status" value="1"/>
</dbReference>
<feature type="domain" description="FHA" evidence="2">
    <location>
        <begin position="252"/>
        <end position="302"/>
    </location>
</feature>
<dbReference type="AlphaFoldDB" id="A0AAU9J7T5"/>
<organism evidence="3 4">
    <name type="scientific">Blepharisma stoltei</name>
    <dbReference type="NCBI Taxonomy" id="1481888"/>
    <lineage>
        <taxon>Eukaryota</taxon>
        <taxon>Sar</taxon>
        <taxon>Alveolata</taxon>
        <taxon>Ciliophora</taxon>
        <taxon>Postciliodesmatophora</taxon>
        <taxon>Heterotrichea</taxon>
        <taxon>Heterotrichida</taxon>
        <taxon>Blepharismidae</taxon>
        <taxon>Blepharisma</taxon>
    </lineage>
</organism>
<reference evidence="3" key="1">
    <citation type="submission" date="2021-09" db="EMBL/GenBank/DDBJ databases">
        <authorList>
            <consortium name="AG Swart"/>
            <person name="Singh M."/>
            <person name="Singh A."/>
            <person name="Seah K."/>
            <person name="Emmerich C."/>
        </authorList>
    </citation>
    <scope>NUCLEOTIDE SEQUENCE</scope>
    <source>
        <strain evidence="3">ATCC30299</strain>
    </source>
</reference>
<dbReference type="PANTHER" id="PTHR46210:SF1">
    <property type="entry name" value="FHA DOMAIN-CONTAINING PROTEIN"/>
    <property type="match status" value="1"/>
</dbReference>
<dbReference type="InterPro" id="IPR000253">
    <property type="entry name" value="FHA_dom"/>
</dbReference>
<proteinExistence type="predicted"/>
<comment type="caution">
    <text evidence="3">The sequence shown here is derived from an EMBL/GenBank/DDBJ whole genome shotgun (WGS) entry which is preliminary data.</text>
</comment>
<dbReference type="Gene3D" id="2.60.200.20">
    <property type="match status" value="1"/>
</dbReference>
<protein>
    <recommendedName>
        <fullName evidence="2">FHA domain-containing protein</fullName>
    </recommendedName>
</protein>
<sequence length="328" mass="37727">MGNSNGMKMCCSTSLCAPQYELQFIELEYPLRSPEVLSEQTNRKGNENASKDESKPEHISIIRESFHLELATNDSKYDDAYRHRLEQCLNYAKVLKLKVLSSSSLPKNTVICINALGYENSLRAIKDGTTYFGCKKRNKHKGEIINDIVIPPQDKSLAEKHRGQHFQIIYSVESDTYFIKDLAIGFGTFVRLLYPLELKDNYLLHIGDNFLLINLVKSNDSAFLRLRIKLFGARNTGDIFYFNEPDYRNSAIRIGRTPNCEIQIDDTLISKIQCTIYYEDEKWILADGDLEIHKLSTNGTWLYLNESFEIYDGMVFKSNHTLFQAAIL</sequence>
<dbReference type="Pfam" id="PF00498">
    <property type="entry name" value="FHA"/>
    <property type="match status" value="1"/>
</dbReference>
<accession>A0AAU9J7T5</accession>
<evidence type="ECO:0000313" key="3">
    <source>
        <dbReference type="EMBL" id="CAG9321255.1"/>
    </source>
</evidence>
<feature type="compositionally biased region" description="Basic and acidic residues" evidence="1">
    <location>
        <begin position="41"/>
        <end position="57"/>
    </location>
</feature>